<sequence>MITTPHTTPPKSAHWRFKLGIAIICLIPALWLLVPLAAAADMPGSKVAALSGALFILNKILLLLVITIMGKAGFQELKQHIYGYVSSMAPSTDVDVGPVRHRIGVVMFCLPLLSSFLEPYVDALAPGLRPNSWALQMLGDALLVGSFFVLGGNFWEKLRALFIRSARVTNAA</sequence>
<gene>
    <name evidence="2" type="ORF">D8779_11765</name>
</gene>
<dbReference type="AlphaFoldDB" id="A0A4T1ZX72"/>
<protein>
    <submittedName>
        <fullName evidence="2">Transporter suffix domain-containing protein</fullName>
    </submittedName>
</protein>
<feature type="transmembrane region" description="Helical" evidence="1">
    <location>
        <begin position="133"/>
        <end position="155"/>
    </location>
</feature>
<keyword evidence="1" id="KW-1133">Transmembrane helix</keyword>
<keyword evidence="1" id="KW-0472">Membrane</keyword>
<accession>A0A4T1ZX72</accession>
<dbReference type="EMBL" id="RFLV01000002">
    <property type="protein sequence ID" value="TIH08189.1"/>
    <property type="molecule type" value="Genomic_DNA"/>
</dbReference>
<dbReference type="InterPro" id="IPR047961">
    <property type="entry name" value="Transp_suffix-like"/>
</dbReference>
<proteinExistence type="predicted"/>
<evidence type="ECO:0000313" key="3">
    <source>
        <dbReference type="Proteomes" id="UP000307541"/>
    </source>
</evidence>
<evidence type="ECO:0000313" key="2">
    <source>
        <dbReference type="EMBL" id="TIH08189.1"/>
    </source>
</evidence>
<organism evidence="2 3">
    <name type="scientific">Pseudomonas leptonychotis</name>
    <dbReference type="NCBI Taxonomy" id="2448482"/>
    <lineage>
        <taxon>Bacteria</taxon>
        <taxon>Pseudomonadati</taxon>
        <taxon>Pseudomonadota</taxon>
        <taxon>Gammaproteobacteria</taxon>
        <taxon>Pseudomonadales</taxon>
        <taxon>Pseudomonadaceae</taxon>
        <taxon>Pseudomonas</taxon>
    </lineage>
</organism>
<dbReference type="RefSeq" id="WP_136664668.1">
    <property type="nucleotide sequence ID" value="NZ_RFLV01000002.1"/>
</dbReference>
<dbReference type="Proteomes" id="UP000307541">
    <property type="component" value="Unassembled WGS sequence"/>
</dbReference>
<comment type="caution">
    <text evidence="2">The sequence shown here is derived from an EMBL/GenBank/DDBJ whole genome shotgun (WGS) entry which is preliminary data.</text>
</comment>
<keyword evidence="3" id="KW-1185">Reference proteome</keyword>
<feature type="transmembrane region" description="Helical" evidence="1">
    <location>
        <begin position="49"/>
        <end position="69"/>
    </location>
</feature>
<dbReference type="NCBIfam" id="NF033684">
    <property type="entry name" value="suffix_2_RND"/>
    <property type="match status" value="1"/>
</dbReference>
<evidence type="ECO:0000256" key="1">
    <source>
        <dbReference type="SAM" id="Phobius"/>
    </source>
</evidence>
<dbReference type="OrthoDB" id="278817at2"/>
<name>A0A4T1ZX72_9PSED</name>
<reference evidence="2 3" key="1">
    <citation type="submission" date="2018-10" db="EMBL/GenBank/DDBJ databases">
        <title>Pseudomonas leptonychotis sp. nov., isolated from Weddell seals in Antarctica.</title>
        <authorList>
            <person name="Novakova D."/>
            <person name="Svec P."/>
            <person name="Kralova S."/>
            <person name="Kristofova L."/>
            <person name="Zeman M."/>
            <person name="Pantucek R."/>
            <person name="Maslanova I."/>
            <person name="Sedlacek I."/>
        </authorList>
    </citation>
    <scope>NUCLEOTIDE SEQUENCE [LARGE SCALE GENOMIC DNA]</scope>
    <source>
        <strain evidence="2 3">CCM 8849</strain>
    </source>
</reference>
<keyword evidence="1" id="KW-0812">Transmembrane</keyword>